<gene>
    <name evidence="1" type="ORF">OPT61_g5789</name>
</gene>
<reference evidence="1" key="1">
    <citation type="submission" date="2022-11" db="EMBL/GenBank/DDBJ databases">
        <title>Genome Sequence of Boeremia exigua.</title>
        <authorList>
            <person name="Buettner E."/>
        </authorList>
    </citation>
    <scope>NUCLEOTIDE SEQUENCE</scope>
    <source>
        <strain evidence="1">CU02</strain>
    </source>
</reference>
<evidence type="ECO:0000313" key="1">
    <source>
        <dbReference type="EMBL" id="KAJ8111674.1"/>
    </source>
</evidence>
<comment type="caution">
    <text evidence="1">The sequence shown here is derived from an EMBL/GenBank/DDBJ whole genome shotgun (WGS) entry which is preliminary data.</text>
</comment>
<dbReference type="Proteomes" id="UP001153331">
    <property type="component" value="Unassembled WGS sequence"/>
</dbReference>
<sequence>MSSATKGSSATSNIHRSRPRISSFDPEFITILVGPQKKRFVVHKSVLIHHSSYFRAALTGNFKEASDMVVELKEECEITFEIFVHWLYYRALPNKYLDDQSVADLFCGDAGYPDNQMIVKLYVAGDQYDVAGLRRDALDLIISLADVVEVPGFLVRMPLIMHSIICRQQTLCVVF</sequence>
<dbReference type="EMBL" id="JAPHNI010000385">
    <property type="protein sequence ID" value="KAJ8111674.1"/>
    <property type="molecule type" value="Genomic_DNA"/>
</dbReference>
<proteinExistence type="predicted"/>
<keyword evidence="2" id="KW-1185">Reference proteome</keyword>
<organism evidence="1 2">
    <name type="scientific">Boeremia exigua</name>
    <dbReference type="NCBI Taxonomy" id="749465"/>
    <lineage>
        <taxon>Eukaryota</taxon>
        <taxon>Fungi</taxon>
        <taxon>Dikarya</taxon>
        <taxon>Ascomycota</taxon>
        <taxon>Pezizomycotina</taxon>
        <taxon>Dothideomycetes</taxon>
        <taxon>Pleosporomycetidae</taxon>
        <taxon>Pleosporales</taxon>
        <taxon>Pleosporineae</taxon>
        <taxon>Didymellaceae</taxon>
        <taxon>Boeremia</taxon>
    </lineage>
</organism>
<protein>
    <submittedName>
        <fullName evidence="1">Uncharacterized protein</fullName>
    </submittedName>
</protein>
<name>A0ACC2I918_9PLEO</name>
<evidence type="ECO:0000313" key="2">
    <source>
        <dbReference type="Proteomes" id="UP001153331"/>
    </source>
</evidence>
<accession>A0ACC2I918</accession>